<dbReference type="InterPro" id="IPR014015">
    <property type="entry name" value="Helicase_SF3_DNA-vir"/>
</dbReference>
<dbReference type="Gene3D" id="3.40.50.300">
    <property type="entry name" value="P-loop containing nucleotide triphosphate hydrolases"/>
    <property type="match status" value="1"/>
</dbReference>
<dbReference type="GO" id="GO:0016787">
    <property type="term" value="F:hydrolase activity"/>
    <property type="evidence" value="ECO:0007669"/>
    <property type="project" value="UniProtKB-KW"/>
</dbReference>
<dbReference type="PROSITE" id="PS51206">
    <property type="entry name" value="SF3_HELICASE_1"/>
    <property type="match status" value="1"/>
</dbReference>
<dbReference type="GO" id="GO:0004386">
    <property type="term" value="F:helicase activity"/>
    <property type="evidence" value="ECO:0007669"/>
    <property type="project" value="UniProtKB-KW"/>
</dbReference>
<evidence type="ECO:0000256" key="3">
    <source>
        <dbReference type="ARBA" id="ARBA00022806"/>
    </source>
</evidence>
<dbReference type="AlphaFoldDB" id="A0A4Y1YIK4"/>
<name>A0A4Y1YIK4_9PROT</name>
<dbReference type="InterPro" id="IPR045455">
    <property type="entry name" value="NrS-1_pol-like_helicase"/>
</dbReference>
<evidence type="ECO:0000256" key="4">
    <source>
        <dbReference type="ARBA" id="ARBA00022840"/>
    </source>
</evidence>
<dbReference type="InterPro" id="IPR051620">
    <property type="entry name" value="ORF904-like_C"/>
</dbReference>
<dbReference type="Proteomes" id="UP000316473">
    <property type="component" value="Chromosome"/>
</dbReference>
<dbReference type="InterPro" id="IPR006500">
    <property type="entry name" value="Helicase_put_C_phage/plasmid"/>
</dbReference>
<dbReference type="Pfam" id="PF19263">
    <property type="entry name" value="DUF5906"/>
    <property type="match status" value="1"/>
</dbReference>
<protein>
    <recommendedName>
        <fullName evidence="5">SF3 helicase domain-containing protein</fullName>
    </recommendedName>
</protein>
<dbReference type="Pfam" id="PF03288">
    <property type="entry name" value="Pox_D5"/>
    <property type="match status" value="1"/>
</dbReference>
<dbReference type="PANTHER" id="PTHR35372">
    <property type="entry name" value="ATP BINDING PROTEIN-RELATED"/>
    <property type="match status" value="1"/>
</dbReference>
<evidence type="ECO:0000256" key="2">
    <source>
        <dbReference type="ARBA" id="ARBA00022801"/>
    </source>
</evidence>
<evidence type="ECO:0000256" key="1">
    <source>
        <dbReference type="ARBA" id="ARBA00022741"/>
    </source>
</evidence>
<keyword evidence="3" id="KW-0347">Helicase</keyword>
<keyword evidence="2" id="KW-0378">Hydrolase</keyword>
<evidence type="ECO:0000313" key="7">
    <source>
        <dbReference type="Proteomes" id="UP000316473"/>
    </source>
</evidence>
<feature type="domain" description="SF3 helicase" evidence="5">
    <location>
        <begin position="146"/>
        <end position="300"/>
    </location>
</feature>
<dbReference type="PANTHER" id="PTHR35372:SF2">
    <property type="entry name" value="SF3 HELICASE DOMAIN-CONTAINING PROTEIN"/>
    <property type="match status" value="1"/>
</dbReference>
<dbReference type="NCBIfam" id="TIGR01613">
    <property type="entry name" value="primase_Cterm"/>
    <property type="match status" value="1"/>
</dbReference>
<dbReference type="GO" id="GO:0005524">
    <property type="term" value="F:ATP binding"/>
    <property type="evidence" value="ECO:0007669"/>
    <property type="project" value="UniProtKB-KW"/>
</dbReference>
<dbReference type="InterPro" id="IPR014818">
    <property type="entry name" value="Phage/plasmid_primase_P4_C"/>
</dbReference>
<dbReference type="InterPro" id="IPR004968">
    <property type="entry name" value="DNA_primase/NTPase_C"/>
</dbReference>
<keyword evidence="1" id="KW-0547">Nucleotide-binding</keyword>
<dbReference type="SMART" id="SM00885">
    <property type="entry name" value="D5_N"/>
    <property type="match status" value="1"/>
</dbReference>
<keyword evidence="7" id="KW-1185">Reference proteome</keyword>
<dbReference type="InterPro" id="IPR027417">
    <property type="entry name" value="P-loop_NTPase"/>
</dbReference>
<evidence type="ECO:0000313" key="6">
    <source>
        <dbReference type="EMBL" id="BBL33930.1"/>
    </source>
</evidence>
<sequence>MELDHGAIAEAAIAKAGRENLLSNGVITWHWKNDGVWRECPDVTLKKMSLDVLKRETQTITSSKINGAKDVIVTTIAKPHLKFNQSGRDFVNCLNGSLIIDDNQWTLKEHKREDYAVTQIPVAYDPAATAPRFSQFLTEIFPDDKDSQAAILEMLGYTLMPHCRHERFVILIGGSANGKSVLLRVVEGLCGRENVAAVQPAQFDRTFQRAHLHNKLANIVSEIEQGQVIADEALKGIVSGEPSTVEHKHKPPFEMVPFATCWFGTNHMPHTRDFSDGLFRRALILKFRQVFKPELGNHDATLAQKLSNELPGILNLALEAYRAAVVNGFTEPEASKVAKDEWRLEANQVAQFVDEECERATGTKETLAGLYGAYKEWAMTSGINKTLTKTSFGGRLQLLGFEKCRTASGMAFVAIRLNASSVMDYQQASRGF</sequence>
<dbReference type="EMBL" id="AP019755">
    <property type="protein sequence ID" value="BBL33930.1"/>
    <property type="molecule type" value="Genomic_DNA"/>
</dbReference>
<proteinExistence type="predicted"/>
<organism evidence="6 7">
    <name type="scientific">Nitrosomonas stercoris</name>
    <dbReference type="NCBI Taxonomy" id="1444684"/>
    <lineage>
        <taxon>Bacteria</taxon>
        <taxon>Pseudomonadati</taxon>
        <taxon>Pseudomonadota</taxon>
        <taxon>Betaproteobacteria</taxon>
        <taxon>Nitrosomonadales</taxon>
        <taxon>Nitrosomonadaceae</taxon>
        <taxon>Nitrosomonas</taxon>
    </lineage>
</organism>
<gene>
    <name evidence="6" type="ORF">Nstercoris_00157</name>
</gene>
<reference evidence="6 7" key="1">
    <citation type="submission" date="2019-06" db="EMBL/GenBank/DDBJ databases">
        <title>Nitrosomonas stercoris KYUHI-S whole genome shotgun sequence.</title>
        <authorList>
            <person name="Nakagawa T."/>
            <person name="Tsuchiya Y."/>
            <person name="Takahashi R."/>
        </authorList>
    </citation>
    <scope>NUCLEOTIDE SEQUENCE [LARGE SCALE GENOMIC DNA]</scope>
    <source>
        <strain evidence="6 7">KYUHI-S</strain>
    </source>
</reference>
<evidence type="ECO:0000259" key="5">
    <source>
        <dbReference type="PROSITE" id="PS51206"/>
    </source>
</evidence>
<dbReference type="Pfam" id="PF08706">
    <property type="entry name" value="D5_N"/>
    <property type="match status" value="1"/>
</dbReference>
<keyword evidence="4" id="KW-0067">ATP-binding</keyword>
<dbReference type="KEGG" id="nst:Nstercoris_00157"/>
<dbReference type="SUPFAM" id="SSF52540">
    <property type="entry name" value="P-loop containing nucleoside triphosphate hydrolases"/>
    <property type="match status" value="1"/>
</dbReference>
<accession>A0A4Y1YIK4</accession>